<name>A0ABN9QS25_9DINO</name>
<dbReference type="InterPro" id="IPR001849">
    <property type="entry name" value="PH_domain"/>
</dbReference>
<feature type="domain" description="PH" evidence="2">
    <location>
        <begin position="1"/>
        <end position="40"/>
    </location>
</feature>
<protein>
    <recommendedName>
        <fullName evidence="2">PH domain-containing protein</fullName>
    </recommendedName>
</protein>
<feature type="non-terminal residue" evidence="3">
    <location>
        <position position="1"/>
    </location>
</feature>
<proteinExistence type="predicted"/>
<feature type="compositionally biased region" description="Low complexity" evidence="1">
    <location>
        <begin position="83"/>
        <end position="94"/>
    </location>
</feature>
<evidence type="ECO:0000313" key="4">
    <source>
        <dbReference type="Proteomes" id="UP001189429"/>
    </source>
</evidence>
<reference evidence="3" key="1">
    <citation type="submission" date="2023-10" db="EMBL/GenBank/DDBJ databases">
        <authorList>
            <person name="Chen Y."/>
            <person name="Shah S."/>
            <person name="Dougan E. K."/>
            <person name="Thang M."/>
            <person name="Chan C."/>
        </authorList>
    </citation>
    <scope>NUCLEOTIDE SEQUENCE [LARGE SCALE GENOMIC DNA]</scope>
</reference>
<accession>A0ABN9QS25</accession>
<keyword evidence="4" id="KW-1185">Reference proteome</keyword>
<dbReference type="Proteomes" id="UP001189429">
    <property type="component" value="Unassembled WGS sequence"/>
</dbReference>
<sequence length="164" mass="17661">RSPLPLTTFELVTRKKRVRLASEKESDATLWVEMLTTACRIGQGLDLRSSAAKDSGSHLSPEFQFPPRLVVQEDSCDPPPGPEGAAAEPEGQQPSSVKSCSQAREGGRPRRSRASASTSRQGRPLDGVTSGAGPLDRRARCGRGVLPARVRVPVWPRRGPREAA</sequence>
<feature type="non-terminal residue" evidence="3">
    <location>
        <position position="164"/>
    </location>
</feature>
<evidence type="ECO:0000256" key="1">
    <source>
        <dbReference type="SAM" id="MobiDB-lite"/>
    </source>
</evidence>
<dbReference type="EMBL" id="CAUYUJ010004240">
    <property type="protein sequence ID" value="CAK0808725.1"/>
    <property type="molecule type" value="Genomic_DNA"/>
</dbReference>
<feature type="region of interest" description="Disordered" evidence="1">
    <location>
        <begin position="49"/>
        <end position="164"/>
    </location>
</feature>
<dbReference type="PROSITE" id="PS50003">
    <property type="entry name" value="PH_DOMAIN"/>
    <property type="match status" value="1"/>
</dbReference>
<organism evidence="3 4">
    <name type="scientific">Prorocentrum cordatum</name>
    <dbReference type="NCBI Taxonomy" id="2364126"/>
    <lineage>
        <taxon>Eukaryota</taxon>
        <taxon>Sar</taxon>
        <taxon>Alveolata</taxon>
        <taxon>Dinophyceae</taxon>
        <taxon>Prorocentrales</taxon>
        <taxon>Prorocentraceae</taxon>
        <taxon>Prorocentrum</taxon>
    </lineage>
</organism>
<gene>
    <name evidence="3" type="ORF">PCOR1329_LOCUS14233</name>
</gene>
<evidence type="ECO:0000259" key="2">
    <source>
        <dbReference type="PROSITE" id="PS50003"/>
    </source>
</evidence>
<comment type="caution">
    <text evidence="3">The sequence shown here is derived from an EMBL/GenBank/DDBJ whole genome shotgun (WGS) entry which is preliminary data.</text>
</comment>
<evidence type="ECO:0000313" key="3">
    <source>
        <dbReference type="EMBL" id="CAK0808725.1"/>
    </source>
</evidence>
<feature type="compositionally biased region" description="Low complexity" evidence="1">
    <location>
        <begin position="145"/>
        <end position="157"/>
    </location>
</feature>